<comment type="similarity">
    <text evidence="2 12">Belongs to the GcvT family.</text>
</comment>
<dbReference type="AlphaFoldDB" id="A0A2Z6Q2D2"/>
<dbReference type="PANTHER" id="PTHR43757">
    <property type="entry name" value="AMINOMETHYLTRANSFERASE"/>
    <property type="match status" value="1"/>
</dbReference>
<dbReference type="NCBIfam" id="TIGR00528">
    <property type="entry name" value="gcvT"/>
    <property type="match status" value="1"/>
</dbReference>
<dbReference type="InterPro" id="IPR006223">
    <property type="entry name" value="GcvT"/>
</dbReference>
<comment type="subcellular location">
    <subcellularLocation>
        <location evidence="1 12">Mitochondrion</location>
    </subcellularLocation>
</comment>
<evidence type="ECO:0000259" key="13">
    <source>
        <dbReference type="Pfam" id="PF01571"/>
    </source>
</evidence>
<keyword evidence="8 12" id="KW-0496">Mitochondrion</keyword>
<dbReference type="Pfam" id="PF01571">
    <property type="entry name" value="GCV_T"/>
    <property type="match status" value="1"/>
</dbReference>
<keyword evidence="6 12" id="KW-0808">Transferase</keyword>
<keyword evidence="16" id="KW-1185">Reference proteome</keyword>
<organism evidence="15 16">
    <name type="scientific">Rhizophagus clarus</name>
    <dbReference type="NCBI Taxonomy" id="94130"/>
    <lineage>
        <taxon>Eukaryota</taxon>
        <taxon>Fungi</taxon>
        <taxon>Fungi incertae sedis</taxon>
        <taxon>Mucoromycota</taxon>
        <taxon>Glomeromycotina</taxon>
        <taxon>Glomeromycetes</taxon>
        <taxon>Glomerales</taxon>
        <taxon>Glomeraceae</taxon>
        <taxon>Rhizophagus</taxon>
    </lineage>
</organism>
<dbReference type="GO" id="GO:0005960">
    <property type="term" value="C:glycine cleavage complex"/>
    <property type="evidence" value="ECO:0007669"/>
    <property type="project" value="InterPro"/>
</dbReference>
<dbReference type="InterPro" id="IPR027266">
    <property type="entry name" value="TrmE/GcvT-like"/>
</dbReference>
<dbReference type="NCBIfam" id="NF010093">
    <property type="entry name" value="PRK13579.1"/>
    <property type="match status" value="1"/>
</dbReference>
<dbReference type="SUPFAM" id="SSF101790">
    <property type="entry name" value="Aminomethyltransferase beta-barrel domain"/>
    <property type="match status" value="1"/>
</dbReference>
<evidence type="ECO:0000256" key="9">
    <source>
        <dbReference type="ARBA" id="ARBA00031395"/>
    </source>
</evidence>
<comment type="caution">
    <text evidence="15">The sequence shown here is derived from an EMBL/GenBank/DDBJ whole genome shotgun (WGS) entry which is preliminary data.</text>
</comment>
<evidence type="ECO:0000313" key="16">
    <source>
        <dbReference type="Proteomes" id="UP000247702"/>
    </source>
</evidence>
<dbReference type="GO" id="GO:0004047">
    <property type="term" value="F:aminomethyltransferase activity"/>
    <property type="evidence" value="ECO:0007669"/>
    <property type="project" value="UniProtKB-EC"/>
</dbReference>
<keyword evidence="5 12" id="KW-0032">Aminotransferase</keyword>
<dbReference type="FunFam" id="3.30.70.1400:FF:000001">
    <property type="entry name" value="Aminomethyltransferase"/>
    <property type="match status" value="1"/>
</dbReference>
<dbReference type="InterPro" id="IPR006222">
    <property type="entry name" value="GCVT_N"/>
</dbReference>
<evidence type="ECO:0000256" key="11">
    <source>
        <dbReference type="PIRSR" id="PIRSR006487-1"/>
    </source>
</evidence>
<gene>
    <name evidence="15" type="ORF">RclHR1_10620002</name>
</gene>
<dbReference type="SUPFAM" id="SSF103025">
    <property type="entry name" value="Folate-binding domain"/>
    <property type="match status" value="1"/>
</dbReference>
<accession>A0A2Z6Q2D2</accession>
<dbReference type="InterPro" id="IPR028896">
    <property type="entry name" value="GcvT/YgfZ/DmdA"/>
</dbReference>
<dbReference type="FunFam" id="2.40.30.110:FF:000002">
    <property type="entry name" value="Aminomethyltransferase"/>
    <property type="match status" value="1"/>
</dbReference>
<dbReference type="PANTHER" id="PTHR43757:SF2">
    <property type="entry name" value="AMINOMETHYLTRANSFERASE, MITOCHONDRIAL"/>
    <property type="match status" value="1"/>
</dbReference>
<name>A0A2Z6Q2D2_9GLOM</name>
<dbReference type="Gene3D" id="2.40.30.110">
    <property type="entry name" value="Aminomethyltransferase beta-barrel domains"/>
    <property type="match status" value="1"/>
</dbReference>
<evidence type="ECO:0000313" key="15">
    <source>
        <dbReference type="EMBL" id="GBB83977.1"/>
    </source>
</evidence>
<protein>
    <recommendedName>
        <fullName evidence="4 12">Aminomethyltransferase</fullName>
        <ecNumber evidence="4 12">2.1.2.10</ecNumber>
    </recommendedName>
    <alternativeName>
        <fullName evidence="9 12">Glycine cleavage system T protein</fullName>
    </alternativeName>
</protein>
<evidence type="ECO:0000256" key="7">
    <source>
        <dbReference type="ARBA" id="ARBA00022946"/>
    </source>
</evidence>
<dbReference type="GO" id="GO:0008483">
    <property type="term" value="F:transaminase activity"/>
    <property type="evidence" value="ECO:0007669"/>
    <property type="project" value="UniProtKB-KW"/>
</dbReference>
<dbReference type="Pfam" id="PF08669">
    <property type="entry name" value="GCV_T_C"/>
    <property type="match status" value="1"/>
</dbReference>
<dbReference type="Proteomes" id="UP000247702">
    <property type="component" value="Unassembled WGS sequence"/>
</dbReference>
<dbReference type="EC" id="2.1.2.10" evidence="4 12"/>
<comment type="catalytic activity">
    <reaction evidence="10 12">
        <text>N(6)-[(R)-S(8)-aminomethyldihydrolipoyl]-L-lysyl-[protein] + (6S)-5,6,7,8-tetrahydrofolate = N(6)-[(R)-dihydrolipoyl]-L-lysyl-[protein] + (6R)-5,10-methylene-5,6,7,8-tetrahydrofolate + NH4(+)</text>
        <dbReference type="Rhea" id="RHEA:16945"/>
        <dbReference type="Rhea" id="RHEA-COMP:10475"/>
        <dbReference type="Rhea" id="RHEA-COMP:10492"/>
        <dbReference type="ChEBI" id="CHEBI:15636"/>
        <dbReference type="ChEBI" id="CHEBI:28938"/>
        <dbReference type="ChEBI" id="CHEBI:57453"/>
        <dbReference type="ChEBI" id="CHEBI:83100"/>
        <dbReference type="ChEBI" id="CHEBI:83143"/>
        <dbReference type="EC" id="2.1.2.10"/>
    </reaction>
</comment>
<keyword evidence="7 12" id="KW-0809">Transit peptide</keyword>
<dbReference type="FunFam" id="4.10.1250.10:FF:000002">
    <property type="entry name" value="Aminomethyltransferase"/>
    <property type="match status" value="1"/>
</dbReference>
<feature type="domain" description="GCVT N-terminal" evidence="13">
    <location>
        <begin position="79"/>
        <end position="335"/>
    </location>
</feature>
<evidence type="ECO:0000259" key="14">
    <source>
        <dbReference type="Pfam" id="PF08669"/>
    </source>
</evidence>
<evidence type="ECO:0000256" key="1">
    <source>
        <dbReference type="ARBA" id="ARBA00004173"/>
    </source>
</evidence>
<evidence type="ECO:0000256" key="4">
    <source>
        <dbReference type="ARBA" id="ARBA00012616"/>
    </source>
</evidence>
<proteinExistence type="inferred from homology"/>
<evidence type="ECO:0000256" key="3">
    <source>
        <dbReference type="ARBA" id="ARBA00011690"/>
    </source>
</evidence>
<feature type="binding site" evidence="11">
    <location>
        <position position="273"/>
    </location>
    <ligand>
        <name>substrate</name>
    </ligand>
</feature>
<evidence type="ECO:0000256" key="10">
    <source>
        <dbReference type="ARBA" id="ARBA00047665"/>
    </source>
</evidence>
<dbReference type="GO" id="GO:0006546">
    <property type="term" value="P:glycine catabolic process"/>
    <property type="evidence" value="ECO:0007669"/>
    <property type="project" value="InterPro"/>
</dbReference>
<evidence type="ECO:0000256" key="2">
    <source>
        <dbReference type="ARBA" id="ARBA00008609"/>
    </source>
</evidence>
<evidence type="ECO:0000256" key="12">
    <source>
        <dbReference type="RuleBase" id="RU003981"/>
    </source>
</evidence>
<evidence type="ECO:0000256" key="5">
    <source>
        <dbReference type="ARBA" id="ARBA00022576"/>
    </source>
</evidence>
<comment type="subunit">
    <text evidence="3 12">The glycine cleavage system is composed of four proteins: P, T, L and H.</text>
</comment>
<dbReference type="Gene3D" id="3.30.70.1400">
    <property type="entry name" value="Aminomethyltransferase beta-barrel domains"/>
    <property type="match status" value="1"/>
</dbReference>
<sequence length="442" mass="49436">MTQKHGIQWIVYDLEKMNVNSFFLKANLFVYIMSCAFSKFKYNALSVRRHSKKVLGLFSITHKRNYAVFTEEPLKKTPLYDFHVENGGKMVPFAGWSMPVQYSSLGVLASHLHTRENASLFDVSHMLQMRLFGRDRVSFLEKLVVADLEELPLDSSILSVFTNENGGIIDDTVICKQDDHIHIVSNAACADKDIAHIRKEISKFQQRGGDVNLKIIDDHALLALQGPKAASVLQELCDEDLNDFMFMTARRLNIKGSDCHVTRSGYTGEDGFEIGVPSPASKQLVNLLLKYTSVQLAGLGARDSLRLEAGLCLYGHDLDDTTTPVEAGLTWTIGKRRRKEGGFIGAEHIIPQIKGGVMRRRIGLIVEGAPARENAEIYNNKDELIGKVTSGGPSPSLQKNIAMGYVESGYHKLSTELLVKVRNRMQKAQVVKMPFVPTKYYK</sequence>
<reference evidence="15 16" key="1">
    <citation type="submission" date="2017-11" db="EMBL/GenBank/DDBJ databases">
        <title>The genome of Rhizophagus clarus HR1 reveals common genetic basis of auxotrophy among arbuscular mycorrhizal fungi.</title>
        <authorList>
            <person name="Kobayashi Y."/>
        </authorList>
    </citation>
    <scope>NUCLEOTIDE SEQUENCE [LARGE SCALE GENOMIC DNA]</scope>
    <source>
        <strain evidence="15 16">HR1</strain>
    </source>
</reference>
<dbReference type="GO" id="GO:0005739">
    <property type="term" value="C:mitochondrion"/>
    <property type="evidence" value="ECO:0007669"/>
    <property type="project" value="UniProtKB-SubCell"/>
</dbReference>
<dbReference type="Gene3D" id="4.10.1250.10">
    <property type="entry name" value="Aminomethyltransferase fragment"/>
    <property type="match status" value="1"/>
</dbReference>
<dbReference type="EMBL" id="BEXD01000072">
    <property type="protein sequence ID" value="GBB83977.1"/>
    <property type="molecule type" value="Genomic_DNA"/>
</dbReference>
<dbReference type="NCBIfam" id="NF001567">
    <property type="entry name" value="PRK00389.1"/>
    <property type="match status" value="1"/>
</dbReference>
<comment type="function">
    <text evidence="12">The glycine cleavage system catalyzes the degradation of glycine.</text>
</comment>
<evidence type="ECO:0000256" key="6">
    <source>
        <dbReference type="ARBA" id="ARBA00022679"/>
    </source>
</evidence>
<dbReference type="InterPro" id="IPR013977">
    <property type="entry name" value="GcvT_C"/>
</dbReference>
<dbReference type="InterPro" id="IPR029043">
    <property type="entry name" value="GcvT/YgfZ_C"/>
</dbReference>
<dbReference type="Gene3D" id="3.30.1360.120">
    <property type="entry name" value="Probable tRNA modification gtpase trme, domain 1"/>
    <property type="match status" value="1"/>
</dbReference>
<dbReference type="STRING" id="94130.A0A2Z6Q2D2"/>
<evidence type="ECO:0000256" key="8">
    <source>
        <dbReference type="ARBA" id="ARBA00023128"/>
    </source>
</evidence>
<feature type="domain" description="Aminomethyltransferase C-terminal" evidence="14">
    <location>
        <begin position="359"/>
        <end position="436"/>
    </location>
</feature>
<dbReference type="PIRSF" id="PIRSF006487">
    <property type="entry name" value="GcvT"/>
    <property type="match status" value="1"/>
</dbReference>